<dbReference type="Proteomes" id="UP000223913">
    <property type="component" value="Unassembled WGS sequence"/>
</dbReference>
<evidence type="ECO:0000313" key="2">
    <source>
        <dbReference type="Proteomes" id="UP000223913"/>
    </source>
</evidence>
<protein>
    <submittedName>
        <fullName evidence="1">CRISPR-associated protein</fullName>
    </submittedName>
</protein>
<sequence>MSTTFNQRVFGCAVIKSINSNYNADFTHQPRTLPDGTVYATDKALKYTVRHYLSRRHPEEKLFYFRSLSDQMQPRTLDETYAHYFGELPKGKDEIIRKTVANKLLSCIDVRLFGGTFASKNGKANLSMHGPVQISHGMNRYPDGVIYSEQIMSPFRNSGEKNKDSTMTTLGTQSKLSEGHYVHHFSINPHNLDELVRLSGGQALTEADIQKLKEALSSGATLYDSAAKAGTENELMLWIQLQPGSLLVLPSLVDKVVIKSAADRRLIDLAAITELLQRSAVKDHIERIEIYRDPTTELSNVPAAAELLDLHAFSLWRS</sequence>
<name>A0A2D0MX26_FLAN2</name>
<dbReference type="AlphaFoldDB" id="A0A2D0MX26"/>
<reference evidence="1 2" key="1">
    <citation type="submission" date="2017-10" db="EMBL/GenBank/DDBJ databases">
        <title>The draft genome sequence of Lewinella nigricans NBRC 102662.</title>
        <authorList>
            <person name="Wang K."/>
        </authorList>
    </citation>
    <scope>NUCLEOTIDE SEQUENCE [LARGE SCALE GENOMIC DNA]</scope>
    <source>
        <strain evidence="1 2">NBRC 102662</strain>
    </source>
</reference>
<proteinExistence type="predicted"/>
<comment type="caution">
    <text evidence="1">The sequence shown here is derived from an EMBL/GenBank/DDBJ whole genome shotgun (WGS) entry which is preliminary data.</text>
</comment>
<gene>
    <name evidence="1" type="ORF">CRP01_40350</name>
</gene>
<dbReference type="OrthoDB" id="834695at2"/>
<dbReference type="Pfam" id="PF05107">
    <property type="entry name" value="Cas_Cas7"/>
    <property type="match status" value="1"/>
</dbReference>
<keyword evidence="2" id="KW-1185">Reference proteome</keyword>
<dbReference type="RefSeq" id="WP_099155789.1">
    <property type="nucleotide sequence ID" value="NZ_PDUD01000074.1"/>
</dbReference>
<dbReference type="InterPro" id="IPR006482">
    <property type="entry name" value="Cas7_Csh2/Csh2"/>
</dbReference>
<dbReference type="EMBL" id="PDUD01000074">
    <property type="protein sequence ID" value="PHN00795.1"/>
    <property type="molecule type" value="Genomic_DNA"/>
</dbReference>
<dbReference type="GO" id="GO:0043571">
    <property type="term" value="P:maintenance of CRISPR repeat elements"/>
    <property type="evidence" value="ECO:0007669"/>
    <property type="project" value="InterPro"/>
</dbReference>
<accession>A0A2D0MX26</accession>
<evidence type="ECO:0000313" key="1">
    <source>
        <dbReference type="EMBL" id="PHN00795.1"/>
    </source>
</evidence>
<organism evidence="1 2">
    <name type="scientific">Flavilitoribacter nigricans (strain ATCC 23147 / DSM 23189 / NBRC 102662 / NCIMB 1420 / SS-2)</name>
    <name type="common">Lewinella nigricans</name>
    <dbReference type="NCBI Taxonomy" id="1122177"/>
    <lineage>
        <taxon>Bacteria</taxon>
        <taxon>Pseudomonadati</taxon>
        <taxon>Bacteroidota</taxon>
        <taxon>Saprospiria</taxon>
        <taxon>Saprospirales</taxon>
        <taxon>Lewinellaceae</taxon>
        <taxon>Flavilitoribacter</taxon>
    </lineage>
</organism>